<keyword evidence="12" id="KW-1185">Reference proteome</keyword>
<evidence type="ECO:0000256" key="6">
    <source>
        <dbReference type="ARBA" id="ARBA00023015"/>
    </source>
</evidence>
<evidence type="ECO:0000256" key="3">
    <source>
        <dbReference type="ARBA" id="ARBA00022737"/>
    </source>
</evidence>
<comment type="subcellular location">
    <subcellularLocation>
        <location evidence="1">Nucleus</location>
    </subcellularLocation>
</comment>
<gene>
    <name evidence="11" type="ORF">QYM36_002265</name>
</gene>
<protein>
    <recommendedName>
        <fullName evidence="10">C2H2-type domain-containing protein</fullName>
    </recommendedName>
</protein>
<dbReference type="InterPro" id="IPR036236">
    <property type="entry name" value="Znf_C2H2_sf"/>
</dbReference>
<reference evidence="11" key="1">
    <citation type="submission" date="2023-07" db="EMBL/GenBank/DDBJ databases">
        <title>Chromosome-level genome assembly of Artemia franciscana.</title>
        <authorList>
            <person name="Jo E."/>
        </authorList>
    </citation>
    <scope>NUCLEOTIDE SEQUENCE</scope>
    <source>
        <tissue evidence="11">Whole body</tissue>
    </source>
</reference>
<comment type="caution">
    <text evidence="11">The sequence shown here is derived from an EMBL/GenBank/DDBJ whole genome shotgun (WGS) entry which is preliminary data.</text>
</comment>
<sequence>MDSFPCMFCESAFDEDDTLRRHLDEHHPVEMASESFHDGSTDIRHDECDDEMMNNLLCGNFVQVNMVKDDEIEPSGKSANFTSVPTPEQGLEVLRNIPSLSISLVSKKDKKREAKKVHKSVPLSITVKPSRKEKARIAPKSLPEYLLEVCPPPGKRLYCGKPLKATQSEKDNATEPSAEFVKSMMSVIAPRVQHAPRTTFVCALCSKSFNDTRSLHGHHIKHLSDNLLCFACHRTFVTNQDFMEHTQSHEEEETAGVYFPRPCFICSQNIRKHEELVAHVKNHRPMFICPHCDQKYARKRDLNIHVFDKPLKCHVCEALLPCQGLYKPHWKTHTLKFDCNICRKGFVSKSEFDLHNHEFHGEINPESYISCPMCHKNFKEILTLQAHLDTCEKSDTCPMCHMKFTQTAMLQVHLANCEKLNQEGNPARNWVCGVCNKRFSTDRYLKIHLKVHGISERVTCEKCNNMFHSQEALNEHWSKMHGDSPFLRCPICNTVVENRKKLQEHMQQHTGENMFKCTSCDKAFGQKRLLVSHRKVHTESMSFECDECGMVFKGKGTKNRHMKVVHPDCPSTSYGSEDTDETDDDCMKVDMEIMDGISTSPDLQPDTLLIFKSNNNEAEVS</sequence>
<keyword evidence="4 9" id="KW-0863">Zinc-finger</keyword>
<dbReference type="EMBL" id="JAVRJZ010000004">
    <property type="protein sequence ID" value="KAK2723852.1"/>
    <property type="molecule type" value="Genomic_DNA"/>
</dbReference>
<keyword evidence="5" id="KW-0862">Zinc</keyword>
<name>A0AA88LB36_ARTSF</name>
<dbReference type="EMBL" id="JAVRJZ010000004">
    <property type="protein sequence ID" value="KAK2723853.1"/>
    <property type="molecule type" value="Genomic_DNA"/>
</dbReference>
<evidence type="ECO:0000256" key="9">
    <source>
        <dbReference type="PROSITE-ProRule" id="PRU00042"/>
    </source>
</evidence>
<dbReference type="PROSITE" id="PS00028">
    <property type="entry name" value="ZINC_FINGER_C2H2_1"/>
    <property type="match status" value="9"/>
</dbReference>
<dbReference type="AlphaFoldDB" id="A0AA88LB36"/>
<keyword evidence="7" id="KW-0804">Transcription</keyword>
<evidence type="ECO:0000256" key="1">
    <source>
        <dbReference type="ARBA" id="ARBA00004123"/>
    </source>
</evidence>
<dbReference type="SMART" id="SM00355">
    <property type="entry name" value="ZnF_C2H2"/>
    <property type="match status" value="14"/>
</dbReference>
<dbReference type="Proteomes" id="UP001187531">
    <property type="component" value="Unassembled WGS sequence"/>
</dbReference>
<dbReference type="GO" id="GO:0008270">
    <property type="term" value="F:zinc ion binding"/>
    <property type="evidence" value="ECO:0007669"/>
    <property type="project" value="UniProtKB-KW"/>
</dbReference>
<dbReference type="Gene3D" id="3.30.160.60">
    <property type="entry name" value="Classic Zinc Finger"/>
    <property type="match status" value="7"/>
</dbReference>
<evidence type="ECO:0000256" key="7">
    <source>
        <dbReference type="ARBA" id="ARBA00023163"/>
    </source>
</evidence>
<evidence type="ECO:0000256" key="2">
    <source>
        <dbReference type="ARBA" id="ARBA00022723"/>
    </source>
</evidence>
<dbReference type="PANTHER" id="PTHR47772">
    <property type="entry name" value="ZINC FINGER PROTEIN 200"/>
    <property type="match status" value="1"/>
</dbReference>
<keyword evidence="3" id="KW-0677">Repeat</keyword>
<proteinExistence type="predicted"/>
<feature type="domain" description="C2H2-type" evidence="10">
    <location>
        <begin position="543"/>
        <end position="566"/>
    </location>
</feature>
<evidence type="ECO:0000256" key="8">
    <source>
        <dbReference type="ARBA" id="ARBA00023242"/>
    </source>
</evidence>
<evidence type="ECO:0000313" key="12">
    <source>
        <dbReference type="Proteomes" id="UP001187531"/>
    </source>
</evidence>
<feature type="domain" description="C2H2-type" evidence="10">
    <location>
        <begin position="515"/>
        <end position="542"/>
    </location>
</feature>
<dbReference type="GO" id="GO:0005634">
    <property type="term" value="C:nucleus"/>
    <property type="evidence" value="ECO:0007669"/>
    <property type="project" value="UniProtKB-SubCell"/>
</dbReference>
<dbReference type="InterPro" id="IPR050636">
    <property type="entry name" value="C2H2-ZF_domain-containing"/>
</dbReference>
<dbReference type="FunFam" id="3.30.160.60:FF:000671">
    <property type="entry name" value="Zinc finger protein 26"/>
    <property type="match status" value="1"/>
</dbReference>
<evidence type="ECO:0000313" key="11">
    <source>
        <dbReference type="EMBL" id="KAK2723852.1"/>
    </source>
</evidence>
<keyword evidence="8" id="KW-0539">Nucleus</keyword>
<dbReference type="InterPro" id="IPR013087">
    <property type="entry name" value="Znf_C2H2_type"/>
</dbReference>
<dbReference type="PANTHER" id="PTHR47772:SF13">
    <property type="entry name" value="GASTRULA ZINC FINGER PROTEIN XLCGF49.1-LIKE-RELATED"/>
    <property type="match status" value="1"/>
</dbReference>
<dbReference type="Pfam" id="PF00096">
    <property type="entry name" value="zf-C2H2"/>
    <property type="match status" value="3"/>
</dbReference>
<dbReference type="SUPFAM" id="SSF57667">
    <property type="entry name" value="beta-beta-alpha zinc fingers"/>
    <property type="match status" value="4"/>
</dbReference>
<evidence type="ECO:0000256" key="5">
    <source>
        <dbReference type="ARBA" id="ARBA00022833"/>
    </source>
</evidence>
<evidence type="ECO:0000256" key="4">
    <source>
        <dbReference type="ARBA" id="ARBA00022771"/>
    </source>
</evidence>
<feature type="domain" description="C2H2-type" evidence="10">
    <location>
        <begin position="227"/>
        <end position="254"/>
    </location>
</feature>
<feature type="domain" description="C2H2-type" evidence="10">
    <location>
        <begin position="4"/>
        <end position="32"/>
    </location>
</feature>
<keyword evidence="6" id="KW-0805">Transcription regulation</keyword>
<feature type="domain" description="C2H2-type" evidence="10">
    <location>
        <begin position="430"/>
        <end position="452"/>
    </location>
</feature>
<feature type="domain" description="C2H2-type" evidence="10">
    <location>
        <begin position="200"/>
        <end position="227"/>
    </location>
</feature>
<accession>A0AA88LB36</accession>
<keyword evidence="2" id="KW-0479">Metal-binding</keyword>
<feature type="domain" description="C2H2-type" evidence="10">
    <location>
        <begin position="458"/>
        <end position="485"/>
    </location>
</feature>
<evidence type="ECO:0000259" key="10">
    <source>
        <dbReference type="PROSITE" id="PS50157"/>
    </source>
</evidence>
<feature type="domain" description="C2H2-type" evidence="10">
    <location>
        <begin position="337"/>
        <end position="365"/>
    </location>
</feature>
<organism evidence="11 12">
    <name type="scientific">Artemia franciscana</name>
    <name type="common">Brine shrimp</name>
    <name type="synonym">Artemia sanfranciscana</name>
    <dbReference type="NCBI Taxonomy" id="6661"/>
    <lineage>
        <taxon>Eukaryota</taxon>
        <taxon>Metazoa</taxon>
        <taxon>Ecdysozoa</taxon>
        <taxon>Arthropoda</taxon>
        <taxon>Crustacea</taxon>
        <taxon>Branchiopoda</taxon>
        <taxon>Anostraca</taxon>
        <taxon>Artemiidae</taxon>
        <taxon>Artemia</taxon>
    </lineage>
</organism>
<dbReference type="PROSITE" id="PS50157">
    <property type="entry name" value="ZINC_FINGER_C2H2_2"/>
    <property type="match status" value="9"/>
</dbReference>
<feature type="domain" description="C2H2-type" evidence="10">
    <location>
        <begin position="487"/>
        <end position="514"/>
    </location>
</feature>